<dbReference type="AlphaFoldDB" id="A0AAD1QY64"/>
<dbReference type="PANTHER" id="PTHR20886">
    <property type="entry name" value="VANG-LIKE PROTEIN"/>
    <property type="match status" value="1"/>
</dbReference>
<comment type="similarity">
    <text evidence="6">Belongs to the Vang family.</text>
</comment>
<evidence type="ECO:0000256" key="7">
    <source>
        <dbReference type="SAM" id="Phobius"/>
    </source>
</evidence>
<evidence type="ECO:0000256" key="3">
    <source>
        <dbReference type="ARBA" id="ARBA00022692"/>
    </source>
</evidence>
<keyword evidence="9" id="KW-1185">Reference proteome</keyword>
<dbReference type="GO" id="GO:0005886">
    <property type="term" value="C:plasma membrane"/>
    <property type="evidence" value="ECO:0007669"/>
    <property type="project" value="UniProtKB-SubCell"/>
</dbReference>
<keyword evidence="4 7" id="KW-1133">Transmembrane helix</keyword>
<accession>A0AAD1QY64</accession>
<evidence type="ECO:0000256" key="2">
    <source>
        <dbReference type="ARBA" id="ARBA00022475"/>
    </source>
</evidence>
<feature type="transmembrane region" description="Helical" evidence="7">
    <location>
        <begin position="12"/>
        <end position="30"/>
    </location>
</feature>
<sequence length="375" mass="42937">MEPCGVICEGLYISVAFKMLLLILGSWAVFLRRPSSSLPRLVEFHALLLLLLFLLLMSYWLFYGVRVLGGNEKNLLGVVQYSASLLDALIFIHYLAVVLLELRQLQPFFFLKVMRSRDGESRFYSLGKLSIQRAALFVLENYHKDFPVFKSSYLAAKKPAKQSQILGVKMYNVDGPEESTVRQSQSLISTSSSYKERYYEEAEYARKVRKRKARLVISINEAFCQLQRLSEQDKEGKSPYVLHPRDAAQSIFPLIAQSLQRYLRTTRQAHLHSMESIIQHLTMCLTHNMSPQAFLEEYLQPGPLVQYQMIPTGVWTLVSEEPVTRPIRSNMTFCLQSIDSNLVVTVSGVPTLRLNETFIPPTSHRFTVTTPDLNL</sequence>
<reference evidence="8" key="1">
    <citation type="submission" date="2022-03" db="EMBL/GenBank/DDBJ databases">
        <authorList>
            <person name="Alioto T."/>
            <person name="Alioto T."/>
            <person name="Gomez Garrido J."/>
        </authorList>
    </citation>
    <scope>NUCLEOTIDE SEQUENCE</scope>
</reference>
<evidence type="ECO:0000256" key="1">
    <source>
        <dbReference type="ARBA" id="ARBA00004651"/>
    </source>
</evidence>
<keyword evidence="5 7" id="KW-0472">Membrane</keyword>
<evidence type="ECO:0000256" key="4">
    <source>
        <dbReference type="ARBA" id="ARBA00022989"/>
    </source>
</evidence>
<evidence type="ECO:0000313" key="8">
    <source>
        <dbReference type="EMBL" id="CAH2218594.1"/>
    </source>
</evidence>
<organism evidence="8 9">
    <name type="scientific">Pelobates cultripes</name>
    <name type="common">Western spadefoot toad</name>
    <dbReference type="NCBI Taxonomy" id="61616"/>
    <lineage>
        <taxon>Eukaryota</taxon>
        <taxon>Metazoa</taxon>
        <taxon>Chordata</taxon>
        <taxon>Craniata</taxon>
        <taxon>Vertebrata</taxon>
        <taxon>Euteleostomi</taxon>
        <taxon>Amphibia</taxon>
        <taxon>Batrachia</taxon>
        <taxon>Anura</taxon>
        <taxon>Pelobatoidea</taxon>
        <taxon>Pelobatidae</taxon>
        <taxon>Pelobates</taxon>
    </lineage>
</organism>
<keyword evidence="3 7" id="KW-0812">Transmembrane</keyword>
<protein>
    <submittedName>
        <fullName evidence="8">Vang 1</fullName>
    </submittedName>
</protein>
<dbReference type="InterPro" id="IPR009539">
    <property type="entry name" value="VANGL"/>
</dbReference>
<name>A0AAD1QY64_PELCU</name>
<gene>
    <name evidence="8" type="ORF">PECUL_23A052685</name>
</gene>
<keyword evidence="2" id="KW-1003">Cell membrane</keyword>
<dbReference type="Proteomes" id="UP001295444">
    <property type="component" value="Chromosome 01"/>
</dbReference>
<dbReference type="Pfam" id="PF06638">
    <property type="entry name" value="Strabismus"/>
    <property type="match status" value="1"/>
</dbReference>
<proteinExistence type="inferred from homology"/>
<dbReference type="EMBL" id="OW240912">
    <property type="protein sequence ID" value="CAH2218594.1"/>
    <property type="molecule type" value="Genomic_DNA"/>
</dbReference>
<feature type="transmembrane region" description="Helical" evidence="7">
    <location>
        <begin position="42"/>
        <end position="62"/>
    </location>
</feature>
<evidence type="ECO:0000256" key="6">
    <source>
        <dbReference type="ARBA" id="ARBA00025718"/>
    </source>
</evidence>
<comment type="subcellular location">
    <subcellularLocation>
        <location evidence="1">Cell membrane</location>
        <topology evidence="1">Multi-pass membrane protein</topology>
    </subcellularLocation>
</comment>
<evidence type="ECO:0000313" key="9">
    <source>
        <dbReference type="Proteomes" id="UP001295444"/>
    </source>
</evidence>
<evidence type="ECO:0000256" key="5">
    <source>
        <dbReference type="ARBA" id="ARBA00023136"/>
    </source>
</evidence>
<feature type="transmembrane region" description="Helical" evidence="7">
    <location>
        <begin position="82"/>
        <end position="102"/>
    </location>
</feature>